<keyword evidence="2" id="KW-0472">Membrane</keyword>
<evidence type="ECO:0000256" key="2">
    <source>
        <dbReference type="SAM" id="Phobius"/>
    </source>
</evidence>
<keyword evidence="2" id="KW-1133">Transmembrane helix</keyword>
<feature type="transmembrane region" description="Helical" evidence="2">
    <location>
        <begin position="970"/>
        <end position="988"/>
    </location>
</feature>
<dbReference type="PANTHER" id="PTHR13018">
    <property type="entry name" value="PROBABLE MEMBRANE PROTEIN DUF221-RELATED"/>
    <property type="match status" value="1"/>
</dbReference>
<feature type="region of interest" description="Disordered" evidence="1">
    <location>
        <begin position="1"/>
        <end position="20"/>
    </location>
</feature>
<evidence type="ECO:0000313" key="6">
    <source>
        <dbReference type="Proteomes" id="UP000789595"/>
    </source>
</evidence>
<evidence type="ECO:0000256" key="1">
    <source>
        <dbReference type="SAM" id="MobiDB-lite"/>
    </source>
</evidence>
<sequence length="1138" mass="125915">MAAAPPPPRAAPPSQKKERAATHGVRFWMKKLPGWKGHHKFYIGLISLLAVTVWLIIALFVWGVEFPEDIVGCAAVVFEVTLKVGLFAFIFQRYVAGEGPVVAPTDPEGRVGKARNLHAWSRSVFDLDQDEVRAKAGVDGALHVRRVRMRLACLEIWALLAFPLAVVFALDPARCVYEDETTNRDSYAKASAGCPTNCGALCYTFRITPDKGQWAGEVGADDAPENTDNCGSDKSERQYIYRYDDGDEFASTNDWGDDYSGNAEFVRGVWCPCVAKRAGWRRARSPGFDRIHITNVFCRAGSTAVWQLWAAVLVLWLGHWAAYRIIDAHDLEAQEIIREAADSAPANHYAVVCTGLPEELRDPVDVRTFFESVFQVPGSVVAVVPCRHLDAETRAVQDEEAPGGEARAAVAAQEDKIARLKATGASAHAIKAAEDRHRTLMETVVREVGALSWYLTGDGGLRGRVRKFIDELKEIERARWREELQRRWDSGEKKKIQQGCAKCIDGCICCCSFVEHSVEDEAADPADAIRRAEAARLKLIEHAGEAAPRGGSAVVVFNSLELAQCATNCPLGATNDPIEVPQTYRPPKLHHKPTRFDPLFVLLEKAGYYLTGLKGCLHRHREPVPMELTPLPEPRDVDWAELETLDSEHGEKADRASAGRFIKICCWFGYSVLIMVFTAEWEDICLKRAQRPSGVRRNFAIFWELLGGLVPAYFQDWLFDYVAVILRATNRMFSSLWSESSLQMAVARDYSIFFWIVAFGAYLVGQCWEAIEDQAWVCNTVGGCSKDDEKQYGEDAEAYRQRIYNAKNDGWSFDAGTAVKLMIRELPRQAWPFSALFLLQIGDMVAEALRVEPYVTWRLLQQAWIASDAQVEETLEADDADLGSTAGWEAFALLVGACFAAVAPVTCCVCYLYFIAAYEVAKHTLCCLEEMPFDTGGHLWFFGVIQTYHALLIALVMQLAIILINESNYGVWPAIGGLPIAMLWKRYYDVAQLRHATRNLHGLSRGRMPLRDCAVVDARRDSTVVRDALKHLADADRFFEAPEVLPPSDHPSYTDAIPGPPISDATDVAARLEAIDDWLGRHDDAAAAFLERVNVRGPGVAKAPSVFGLGAGVVGVPEGDVAVVDDVACGALGCGLAD</sequence>
<dbReference type="AlphaFoldDB" id="A0A7S4A2Z5"/>
<accession>A0A7S4A2Z5</accession>
<feature type="transmembrane region" description="Helical" evidence="2">
    <location>
        <begin position="891"/>
        <end position="918"/>
    </location>
</feature>
<reference evidence="4" key="1">
    <citation type="submission" date="2021-01" db="EMBL/GenBank/DDBJ databases">
        <authorList>
            <person name="Corre E."/>
            <person name="Pelletier E."/>
            <person name="Niang G."/>
            <person name="Scheremetjew M."/>
            <person name="Finn R."/>
            <person name="Kale V."/>
            <person name="Holt S."/>
            <person name="Cochrane G."/>
            <person name="Meng A."/>
            <person name="Brown T."/>
            <person name="Cohen L."/>
        </authorList>
    </citation>
    <scope>NUCLEOTIDE SEQUENCE</scope>
    <source>
        <strain evidence="4">CCMP1756</strain>
    </source>
</reference>
<organism evidence="4">
    <name type="scientific">Pelagomonas calceolata</name>
    <dbReference type="NCBI Taxonomy" id="35677"/>
    <lineage>
        <taxon>Eukaryota</taxon>
        <taxon>Sar</taxon>
        <taxon>Stramenopiles</taxon>
        <taxon>Ochrophyta</taxon>
        <taxon>Pelagophyceae</taxon>
        <taxon>Pelagomonadales</taxon>
        <taxon>Pelagomonadaceae</taxon>
        <taxon>Pelagomonas</taxon>
    </lineage>
</organism>
<dbReference type="PANTHER" id="PTHR13018:SF5">
    <property type="entry name" value="RE44586P"/>
    <property type="match status" value="1"/>
</dbReference>
<dbReference type="EMBL" id="HBIW01020120">
    <property type="protein sequence ID" value="CAE0701855.1"/>
    <property type="molecule type" value="Transcribed_RNA"/>
</dbReference>
<feature type="domain" description="CSC1/OSCA1-like 7TM region" evidence="3">
    <location>
        <begin position="702"/>
        <end position="958"/>
    </location>
</feature>
<dbReference type="Proteomes" id="UP000789595">
    <property type="component" value="Unassembled WGS sequence"/>
</dbReference>
<evidence type="ECO:0000313" key="4">
    <source>
        <dbReference type="EMBL" id="CAE0701855.1"/>
    </source>
</evidence>
<evidence type="ECO:0000313" key="5">
    <source>
        <dbReference type="EMBL" id="CAH0371992.1"/>
    </source>
</evidence>
<dbReference type="GO" id="GO:0005227">
    <property type="term" value="F:calcium-activated cation channel activity"/>
    <property type="evidence" value="ECO:0007669"/>
    <property type="project" value="InterPro"/>
</dbReference>
<dbReference type="InterPro" id="IPR045122">
    <property type="entry name" value="Csc1-like"/>
</dbReference>
<dbReference type="OrthoDB" id="1689567at2759"/>
<keyword evidence="6" id="KW-1185">Reference proteome</keyword>
<dbReference type="GO" id="GO:0005886">
    <property type="term" value="C:plasma membrane"/>
    <property type="evidence" value="ECO:0007669"/>
    <property type="project" value="TreeGrafter"/>
</dbReference>
<keyword evidence="2" id="KW-0812">Transmembrane</keyword>
<feature type="transmembrane region" description="Helical" evidence="2">
    <location>
        <begin position="70"/>
        <end position="91"/>
    </location>
</feature>
<gene>
    <name evidence="4" type="ORF">PCAL00307_LOCUS17291</name>
    <name evidence="5" type="ORF">PECAL_3P19640</name>
</gene>
<dbReference type="EMBL" id="CAKKNE010000003">
    <property type="protein sequence ID" value="CAH0371992.1"/>
    <property type="molecule type" value="Genomic_DNA"/>
</dbReference>
<proteinExistence type="predicted"/>
<dbReference type="Pfam" id="PF02714">
    <property type="entry name" value="RSN1_7TM"/>
    <property type="match status" value="1"/>
</dbReference>
<evidence type="ECO:0000259" key="3">
    <source>
        <dbReference type="Pfam" id="PF02714"/>
    </source>
</evidence>
<feature type="transmembrane region" description="Helical" evidence="2">
    <location>
        <begin position="41"/>
        <end position="64"/>
    </location>
</feature>
<feature type="transmembrane region" description="Helical" evidence="2">
    <location>
        <begin position="939"/>
        <end position="964"/>
    </location>
</feature>
<protein>
    <recommendedName>
        <fullName evidence="3">CSC1/OSCA1-like 7TM region domain-containing protein</fullName>
    </recommendedName>
</protein>
<reference evidence="5" key="2">
    <citation type="submission" date="2021-11" db="EMBL/GenBank/DDBJ databases">
        <authorList>
            <consortium name="Genoscope - CEA"/>
            <person name="William W."/>
        </authorList>
    </citation>
    <scope>NUCLEOTIDE SEQUENCE</scope>
</reference>
<name>A0A7S4A2Z5_9STRA</name>
<dbReference type="InterPro" id="IPR003864">
    <property type="entry name" value="CSC1/OSCA1-like_7TM"/>
</dbReference>
<feature type="compositionally biased region" description="Pro residues" evidence="1">
    <location>
        <begin position="1"/>
        <end position="11"/>
    </location>
</feature>